<protein>
    <submittedName>
        <fullName evidence="2">Permease</fullName>
    </submittedName>
</protein>
<gene>
    <name evidence="2" type="ORF">K8V79_08340</name>
</gene>
<evidence type="ECO:0000256" key="1">
    <source>
        <dbReference type="SAM" id="Phobius"/>
    </source>
</evidence>
<proteinExistence type="predicted"/>
<feature type="transmembrane region" description="Helical" evidence="1">
    <location>
        <begin position="26"/>
        <end position="46"/>
    </location>
</feature>
<dbReference type="Proteomes" id="UP000787156">
    <property type="component" value="Unassembled WGS sequence"/>
</dbReference>
<organism evidence="2 3">
    <name type="scientific">Acinetobacter lwoffii</name>
    <dbReference type="NCBI Taxonomy" id="28090"/>
    <lineage>
        <taxon>Bacteria</taxon>
        <taxon>Pseudomonadati</taxon>
        <taxon>Pseudomonadota</taxon>
        <taxon>Gammaproteobacteria</taxon>
        <taxon>Moraxellales</taxon>
        <taxon>Moraxellaceae</taxon>
        <taxon>Acinetobacter</taxon>
    </lineage>
</organism>
<feature type="transmembrane region" description="Helical" evidence="1">
    <location>
        <begin position="79"/>
        <end position="100"/>
    </location>
</feature>
<sequence>MALLLPLISFLTGYWGVQYLKSLRPFMAAMLARVLIPLVIIYNMVFYQQGSLWLLGFSVFSSILLFSLFYALSKDKLRALCFSYLNGVWLGFPFALAVFGPEASSTIVALYIGGSLFGNVAAILAVSSTRQTPQFILKNVLISPPVIALSIAAVLSCWDLRAYEMHPVVQWGYQANKVLVTFSGMCILGMWLSKVRIHLRDLQRSLLFISGRFILALGLTAAAYFTLPIPPQLLIYAVMLMYFLLPPAANIVALETHYQGTGHSAKYIASGTIASAILIALYGMILHIWVPGL</sequence>
<keyword evidence="1" id="KW-0812">Transmembrane</keyword>
<feature type="transmembrane region" description="Helical" evidence="1">
    <location>
        <begin position="233"/>
        <end position="255"/>
    </location>
</feature>
<feature type="transmembrane region" description="Helical" evidence="1">
    <location>
        <begin position="267"/>
        <end position="290"/>
    </location>
</feature>
<feature type="transmembrane region" description="Helical" evidence="1">
    <location>
        <begin position="52"/>
        <end position="72"/>
    </location>
</feature>
<dbReference type="EMBL" id="DYWX01000087">
    <property type="protein sequence ID" value="HJF28238.1"/>
    <property type="molecule type" value="Genomic_DNA"/>
</dbReference>
<feature type="transmembrane region" description="Helical" evidence="1">
    <location>
        <begin position="106"/>
        <end position="126"/>
    </location>
</feature>
<reference evidence="2" key="1">
    <citation type="journal article" date="2021" name="PeerJ">
        <title>Extensive microbial diversity within the chicken gut microbiome revealed by metagenomics and culture.</title>
        <authorList>
            <person name="Gilroy R."/>
            <person name="Ravi A."/>
            <person name="Getino M."/>
            <person name="Pursley I."/>
            <person name="Horton D.L."/>
            <person name="Alikhan N.F."/>
            <person name="Baker D."/>
            <person name="Gharbi K."/>
            <person name="Hall N."/>
            <person name="Watson M."/>
            <person name="Adriaenssens E.M."/>
            <person name="Foster-Nyarko E."/>
            <person name="Jarju S."/>
            <person name="Secka A."/>
            <person name="Antonio M."/>
            <person name="Oren A."/>
            <person name="Chaudhuri R.R."/>
            <person name="La Ragione R."/>
            <person name="Hildebrand F."/>
            <person name="Pallen M.J."/>
        </authorList>
    </citation>
    <scope>NUCLEOTIDE SEQUENCE</scope>
    <source>
        <strain evidence="2">CHK135-1449</strain>
    </source>
</reference>
<evidence type="ECO:0000313" key="2">
    <source>
        <dbReference type="EMBL" id="HJF28238.1"/>
    </source>
</evidence>
<keyword evidence="1" id="KW-0472">Membrane</keyword>
<evidence type="ECO:0000313" key="3">
    <source>
        <dbReference type="Proteomes" id="UP000787156"/>
    </source>
</evidence>
<reference evidence="2" key="2">
    <citation type="submission" date="2021-09" db="EMBL/GenBank/DDBJ databases">
        <authorList>
            <person name="Gilroy R."/>
        </authorList>
    </citation>
    <scope>NUCLEOTIDE SEQUENCE</scope>
    <source>
        <strain evidence="2">CHK135-1449</strain>
    </source>
</reference>
<keyword evidence="1" id="KW-1133">Transmembrane helix</keyword>
<comment type="caution">
    <text evidence="2">The sequence shown here is derived from an EMBL/GenBank/DDBJ whole genome shotgun (WGS) entry which is preliminary data.</text>
</comment>
<accession>A0A9D2UT31</accession>
<feature type="transmembrane region" description="Helical" evidence="1">
    <location>
        <begin position="135"/>
        <end position="155"/>
    </location>
</feature>
<feature type="transmembrane region" description="Helical" evidence="1">
    <location>
        <begin position="205"/>
        <end position="227"/>
    </location>
</feature>
<feature type="transmembrane region" description="Helical" evidence="1">
    <location>
        <begin position="175"/>
        <end position="193"/>
    </location>
</feature>
<dbReference type="AlphaFoldDB" id="A0A9D2UT31"/>
<name>A0A9D2UT31_ACILW</name>